<dbReference type="InterPro" id="IPR025130">
    <property type="entry name" value="DUF4056"/>
</dbReference>
<accession>A0ABN8DJH9</accession>
<organism evidence="2 3">
    <name type="scientific">Vibrio hippocampi</name>
    <dbReference type="NCBI Taxonomy" id="654686"/>
    <lineage>
        <taxon>Bacteria</taxon>
        <taxon>Pseudomonadati</taxon>
        <taxon>Pseudomonadota</taxon>
        <taxon>Gammaproteobacteria</taxon>
        <taxon>Vibrionales</taxon>
        <taxon>Vibrionaceae</taxon>
        <taxon>Vibrio</taxon>
    </lineage>
</organism>
<dbReference type="Pfam" id="PF13265">
    <property type="entry name" value="DUF4056"/>
    <property type="match status" value="1"/>
</dbReference>
<reference evidence="2" key="1">
    <citation type="submission" date="2021-12" db="EMBL/GenBank/DDBJ databases">
        <authorList>
            <person name="Rodrigo-Torres L."/>
            <person name="Arahal R. D."/>
            <person name="Lucena T."/>
        </authorList>
    </citation>
    <scope>NUCLEOTIDE SEQUENCE</scope>
    <source>
        <strain evidence="2">CECT 8226</strain>
    </source>
</reference>
<proteinExistence type="predicted"/>
<dbReference type="RefSeq" id="WP_237486098.1">
    <property type="nucleotide sequence ID" value="NZ_CAKLCM010000003.1"/>
</dbReference>
<protein>
    <recommendedName>
        <fullName evidence="4">DUF4056 domain-containing protein</fullName>
    </recommendedName>
</protein>
<evidence type="ECO:0000313" key="3">
    <source>
        <dbReference type="Proteomes" id="UP000838160"/>
    </source>
</evidence>
<feature type="signal peptide" evidence="1">
    <location>
        <begin position="1"/>
        <end position="24"/>
    </location>
</feature>
<sequence length="419" mass="47185">MVIKKCNKLAVLSLVSLLSACSSGHWNTYVEPSQQQLVSTLDAQPQQAWSGQIHADSYPDITAPSNVRPCCAFGDKQKVTFVGVPIPFFRVNNVIDLEQIGPHTFAAGVYSFTSSSTSVLNTYGGENNGIFYTQRGGFIDLAHVRDTADDTIGLFFEVLAHLGQAHTIELVPELGRRYIEMKPFDTSELSDHDQWTIAAHLSARLAYFKAESHEIAQWHGYTSFAPFSERVSAYSLEDLYSNMLGATLTLKLIENQTMLSEQEYNKQLSIWLNATLTKLQIVDKPTSREALNVVDGVWWDSTVSLPNKYMLLKRHYQLGDHQTPYLLPNERLNATLSTNIDANAEPMPLRLLDSIANIRLDDIASLNMQISEAFYATFEHIPDDLWRQGISHHMFADIARYAEQFDTQEMQTLRNASQP</sequence>
<evidence type="ECO:0008006" key="4">
    <source>
        <dbReference type="Google" id="ProtNLM"/>
    </source>
</evidence>
<dbReference type="PROSITE" id="PS51257">
    <property type="entry name" value="PROKAR_LIPOPROTEIN"/>
    <property type="match status" value="1"/>
</dbReference>
<name>A0ABN8DJH9_9VIBR</name>
<evidence type="ECO:0000313" key="2">
    <source>
        <dbReference type="EMBL" id="CAH0529506.1"/>
    </source>
</evidence>
<keyword evidence="3" id="KW-1185">Reference proteome</keyword>
<dbReference type="EMBL" id="CAKLCM010000003">
    <property type="protein sequence ID" value="CAH0529506.1"/>
    <property type="molecule type" value="Genomic_DNA"/>
</dbReference>
<gene>
    <name evidence="2" type="ORF">VHP8226_03260</name>
</gene>
<feature type="chain" id="PRO_5046963353" description="DUF4056 domain-containing protein" evidence="1">
    <location>
        <begin position="25"/>
        <end position="419"/>
    </location>
</feature>
<keyword evidence="1" id="KW-0732">Signal</keyword>
<dbReference type="Proteomes" id="UP000838160">
    <property type="component" value="Unassembled WGS sequence"/>
</dbReference>
<comment type="caution">
    <text evidence="2">The sequence shown here is derived from an EMBL/GenBank/DDBJ whole genome shotgun (WGS) entry which is preliminary data.</text>
</comment>
<evidence type="ECO:0000256" key="1">
    <source>
        <dbReference type="SAM" id="SignalP"/>
    </source>
</evidence>